<dbReference type="EMBL" id="JADOER010000003">
    <property type="protein sequence ID" value="MBT9311061.1"/>
    <property type="molecule type" value="Genomic_DNA"/>
</dbReference>
<proteinExistence type="predicted"/>
<reference evidence="1 2" key="1">
    <citation type="journal article" date="2021" name="Mar. Drugs">
        <title>Genome Reduction and Secondary Metabolism of the Marine Sponge-Associated Cyanobacterium Leptothoe.</title>
        <authorList>
            <person name="Konstantinou D."/>
            <person name="Popin R.V."/>
            <person name="Fewer D.P."/>
            <person name="Sivonen K."/>
            <person name="Gkelis S."/>
        </authorList>
    </citation>
    <scope>NUCLEOTIDE SEQUENCE [LARGE SCALE GENOMIC DNA]</scope>
    <source>
        <strain evidence="1 2">TAU-MAC 1615</strain>
    </source>
</reference>
<comment type="caution">
    <text evidence="1">The sequence shown here is derived from an EMBL/GenBank/DDBJ whole genome shotgun (WGS) entry which is preliminary data.</text>
</comment>
<dbReference type="SUPFAM" id="SSF141322">
    <property type="entry name" value="NfeD domain-like"/>
    <property type="match status" value="1"/>
</dbReference>
<dbReference type="Proteomes" id="UP001196661">
    <property type="component" value="Unassembled WGS sequence"/>
</dbReference>
<gene>
    <name evidence="1" type="ORF">IXB28_02485</name>
</gene>
<evidence type="ECO:0008006" key="3">
    <source>
        <dbReference type="Google" id="ProtNLM"/>
    </source>
</evidence>
<name>A0ABS5XZR3_9CYAN</name>
<accession>A0ABS5XZR3</accession>
<organism evidence="1 2">
    <name type="scientific">Leptothoe kymatousa TAU-MAC 1615</name>
    <dbReference type="NCBI Taxonomy" id="2364775"/>
    <lineage>
        <taxon>Bacteria</taxon>
        <taxon>Bacillati</taxon>
        <taxon>Cyanobacteriota</taxon>
        <taxon>Cyanophyceae</taxon>
        <taxon>Nodosilineales</taxon>
        <taxon>Cymatolegaceae</taxon>
        <taxon>Leptothoe</taxon>
        <taxon>Leptothoe kymatousa</taxon>
    </lineage>
</organism>
<protein>
    <recommendedName>
        <fullName evidence="3">NfeD-like C-terminal domain-containing protein</fullName>
    </recommendedName>
</protein>
<dbReference type="RefSeq" id="WP_215616968.1">
    <property type="nucleotide sequence ID" value="NZ_JADOER010000003.1"/>
</dbReference>
<evidence type="ECO:0000313" key="1">
    <source>
        <dbReference type="EMBL" id="MBT9311061.1"/>
    </source>
</evidence>
<dbReference type="InterPro" id="IPR012340">
    <property type="entry name" value="NA-bd_OB-fold"/>
</dbReference>
<sequence>MSYLAEQCLPDGGFPHPDVVFILSKLSTKGYFSEFQKSEVMPVDIDEACLGVAYTEITAFKKGIVCVNERLWVALSNSKVPIAPGQNIRVTGLRGHTLLVEQCRG</sequence>
<keyword evidence="2" id="KW-1185">Reference proteome</keyword>
<dbReference type="Gene3D" id="2.40.50.140">
    <property type="entry name" value="Nucleic acid-binding proteins"/>
    <property type="match status" value="1"/>
</dbReference>
<evidence type="ECO:0000313" key="2">
    <source>
        <dbReference type="Proteomes" id="UP001196661"/>
    </source>
</evidence>